<dbReference type="AlphaFoldDB" id="A0A1K1KVV0"/>
<accession>A0A1K1KVV0</accession>
<dbReference type="EMBL" id="LT630287">
    <property type="protein sequence ID" value="SFV41614.1"/>
    <property type="molecule type" value="Genomic_DNA"/>
</dbReference>
<gene>
    <name evidence="1" type="ORF">LAC1533_2189</name>
</gene>
<organism evidence="1 2">
    <name type="scientific">Ligilactobacillus acidipiscis</name>
    <dbReference type="NCBI Taxonomy" id="89059"/>
    <lineage>
        <taxon>Bacteria</taxon>
        <taxon>Bacillati</taxon>
        <taxon>Bacillota</taxon>
        <taxon>Bacilli</taxon>
        <taxon>Lactobacillales</taxon>
        <taxon>Lactobacillaceae</taxon>
        <taxon>Ligilactobacillus</taxon>
    </lineage>
</organism>
<reference evidence="2" key="1">
    <citation type="submission" date="2016-11" db="EMBL/GenBank/DDBJ databases">
        <authorList>
            <person name="Papadimitriou K."/>
        </authorList>
    </citation>
    <scope>NUCLEOTIDE SEQUENCE [LARGE SCALE GENOMIC DNA]</scope>
    <source>
        <strain evidence="2">ACA-DC 1533</strain>
    </source>
</reference>
<evidence type="ECO:0000313" key="1">
    <source>
        <dbReference type="EMBL" id="SFV41614.1"/>
    </source>
</evidence>
<dbReference type="RefSeq" id="WP_154022042.1">
    <property type="nucleotide sequence ID" value="NZ_LT630287.1"/>
</dbReference>
<proteinExistence type="predicted"/>
<protein>
    <submittedName>
        <fullName evidence="1">Uncharacterized protein</fullName>
    </submittedName>
</protein>
<dbReference type="Proteomes" id="UP000190935">
    <property type="component" value="Chromosome I"/>
</dbReference>
<dbReference type="KEGG" id="laca:LAC1533_2189"/>
<dbReference type="GeneID" id="95350283"/>
<name>A0A1K1KVV0_9LACO</name>
<evidence type="ECO:0000313" key="2">
    <source>
        <dbReference type="Proteomes" id="UP000190935"/>
    </source>
</evidence>
<sequence length="55" mass="6590">MLKYYEELIRTHAVEEIEQKYLISSDDLTEMLGDWIVQYEIQNLIQKIEAELKAT</sequence>